<dbReference type="Gene3D" id="1.20.1720.10">
    <property type="entry name" value="Multidrug resistance protein D"/>
    <property type="match status" value="1"/>
</dbReference>
<keyword evidence="8" id="KW-1185">Reference proteome</keyword>
<dbReference type="InterPro" id="IPR036259">
    <property type="entry name" value="MFS_trans_sf"/>
</dbReference>
<feature type="transmembrane region" description="Helical" evidence="5">
    <location>
        <begin position="283"/>
        <end position="304"/>
    </location>
</feature>
<feature type="transmembrane region" description="Helical" evidence="5">
    <location>
        <begin position="129"/>
        <end position="150"/>
    </location>
</feature>
<dbReference type="Proteomes" id="UP001139451">
    <property type="component" value="Unassembled WGS sequence"/>
</dbReference>
<dbReference type="RefSeq" id="WP_254291964.1">
    <property type="nucleotide sequence ID" value="NZ_JAMLDX010000003.1"/>
</dbReference>
<evidence type="ECO:0000313" key="7">
    <source>
        <dbReference type="EMBL" id="MCP3729868.1"/>
    </source>
</evidence>
<sequence>MSEQPDKIISGDLADDEAAQAAAALDDRRARLVRGWIVPSIVGTALLMTTLNASSVVTALPAMASDLAAEPLRLNIVITAYLLALVVFLPVSGWLADRFGAKRLLMVAILLFAAASAACGLAQTLPQLIAARLVQGCAGAMVAPVGRLILLRSTPRHELVGALSTLTMPSQFGPLAGPLLGGAVVTFLSWHWIFYLNLPVAVAALWLVRAYVPDVPAQPVTRIDWKGIALMGVGMGALIYALDNVMRDDVPAVLLTGCAVAAVVSMVFYWLHARGRADAVVDLSLFGVRTFNAAVIGGAFFRLIPGATPFLLAMLIQVAFGMSAFEAGLMTFMTAVGSLVMKATAPPILRRFGFRRVVVVNGLITAAIFASYGLFSPATPHWLVMVALAAGGFFRALQFTSTSGLAFADMSDAQMGRATTASAIVQHLMQSVSTALAAILLYALMTASDAASLTTATVTPSFPIIALVSLISLAWFVRLPGDAGAAMTTRAR</sequence>
<feature type="transmembrane region" description="Helical" evidence="5">
    <location>
        <begin position="381"/>
        <end position="407"/>
    </location>
</feature>
<evidence type="ECO:0000256" key="2">
    <source>
        <dbReference type="ARBA" id="ARBA00022692"/>
    </source>
</evidence>
<reference evidence="7" key="1">
    <citation type="submission" date="2022-05" db="EMBL/GenBank/DDBJ databases">
        <title>Sphingomonas sp. strain MG17 Genome sequencing and assembly.</title>
        <authorList>
            <person name="Kim I."/>
        </authorList>
    </citation>
    <scope>NUCLEOTIDE SEQUENCE</scope>
    <source>
        <strain evidence="7">MG17</strain>
    </source>
</reference>
<feature type="transmembrane region" description="Helical" evidence="5">
    <location>
        <begin position="253"/>
        <end position="271"/>
    </location>
</feature>
<keyword evidence="4 5" id="KW-0472">Membrane</keyword>
<dbReference type="EMBL" id="JAMLDX010000003">
    <property type="protein sequence ID" value="MCP3729868.1"/>
    <property type="molecule type" value="Genomic_DNA"/>
</dbReference>
<dbReference type="AlphaFoldDB" id="A0A9X2KNP0"/>
<feature type="transmembrane region" description="Helical" evidence="5">
    <location>
        <begin position="428"/>
        <end position="445"/>
    </location>
</feature>
<evidence type="ECO:0000259" key="6">
    <source>
        <dbReference type="PROSITE" id="PS50850"/>
    </source>
</evidence>
<accession>A0A9X2KNP0</accession>
<feature type="transmembrane region" description="Helical" evidence="5">
    <location>
        <begin position="357"/>
        <end position="375"/>
    </location>
</feature>
<keyword evidence="3 5" id="KW-1133">Transmembrane helix</keyword>
<evidence type="ECO:0000256" key="3">
    <source>
        <dbReference type="ARBA" id="ARBA00022989"/>
    </source>
</evidence>
<organism evidence="7 8">
    <name type="scientific">Sphingomonas tagetis</name>
    <dbReference type="NCBI Taxonomy" id="2949092"/>
    <lineage>
        <taxon>Bacteria</taxon>
        <taxon>Pseudomonadati</taxon>
        <taxon>Pseudomonadota</taxon>
        <taxon>Alphaproteobacteria</taxon>
        <taxon>Sphingomonadales</taxon>
        <taxon>Sphingomonadaceae</taxon>
        <taxon>Sphingomonas</taxon>
    </lineage>
</organism>
<gene>
    <name evidence="7" type="ORF">M9978_05430</name>
</gene>
<proteinExistence type="predicted"/>
<feature type="transmembrane region" description="Helical" evidence="5">
    <location>
        <begin position="104"/>
        <end position="123"/>
    </location>
</feature>
<feature type="transmembrane region" description="Helical" evidence="5">
    <location>
        <begin position="159"/>
        <end position="180"/>
    </location>
</feature>
<keyword evidence="2 5" id="KW-0812">Transmembrane</keyword>
<feature type="transmembrane region" description="Helical" evidence="5">
    <location>
        <begin position="36"/>
        <end position="60"/>
    </location>
</feature>
<dbReference type="Gene3D" id="1.20.1250.20">
    <property type="entry name" value="MFS general substrate transporter like domains"/>
    <property type="match status" value="1"/>
</dbReference>
<evidence type="ECO:0000256" key="5">
    <source>
        <dbReference type="SAM" id="Phobius"/>
    </source>
</evidence>
<dbReference type="GO" id="GO:0005886">
    <property type="term" value="C:plasma membrane"/>
    <property type="evidence" value="ECO:0007669"/>
    <property type="project" value="TreeGrafter"/>
</dbReference>
<feature type="transmembrane region" description="Helical" evidence="5">
    <location>
        <begin position="457"/>
        <end position="477"/>
    </location>
</feature>
<dbReference type="Pfam" id="PF07690">
    <property type="entry name" value="MFS_1"/>
    <property type="match status" value="1"/>
</dbReference>
<comment type="caution">
    <text evidence="7">The sequence shown here is derived from an EMBL/GenBank/DDBJ whole genome shotgun (WGS) entry which is preliminary data.</text>
</comment>
<comment type="subcellular location">
    <subcellularLocation>
        <location evidence="1">Membrane</location>
        <topology evidence="1">Multi-pass membrane protein</topology>
    </subcellularLocation>
</comment>
<feature type="transmembrane region" description="Helical" evidence="5">
    <location>
        <begin position="192"/>
        <end position="211"/>
    </location>
</feature>
<feature type="domain" description="Major facilitator superfamily (MFS) profile" evidence="6">
    <location>
        <begin position="38"/>
        <end position="484"/>
    </location>
</feature>
<dbReference type="SUPFAM" id="SSF103473">
    <property type="entry name" value="MFS general substrate transporter"/>
    <property type="match status" value="1"/>
</dbReference>
<dbReference type="PROSITE" id="PS50850">
    <property type="entry name" value="MFS"/>
    <property type="match status" value="1"/>
</dbReference>
<dbReference type="InterPro" id="IPR011701">
    <property type="entry name" value="MFS"/>
</dbReference>
<dbReference type="GO" id="GO:0022857">
    <property type="term" value="F:transmembrane transporter activity"/>
    <property type="evidence" value="ECO:0007669"/>
    <property type="project" value="InterPro"/>
</dbReference>
<dbReference type="PANTHER" id="PTHR23501">
    <property type="entry name" value="MAJOR FACILITATOR SUPERFAMILY"/>
    <property type="match status" value="1"/>
</dbReference>
<evidence type="ECO:0000256" key="4">
    <source>
        <dbReference type="ARBA" id="ARBA00023136"/>
    </source>
</evidence>
<name>A0A9X2KNP0_9SPHN</name>
<feature type="transmembrane region" description="Helical" evidence="5">
    <location>
        <begin position="72"/>
        <end position="92"/>
    </location>
</feature>
<feature type="transmembrane region" description="Helical" evidence="5">
    <location>
        <begin position="310"/>
        <end position="336"/>
    </location>
</feature>
<dbReference type="PANTHER" id="PTHR23501:SF1">
    <property type="entry name" value="TRANSPORT PROTEIN HSRA-RELATED"/>
    <property type="match status" value="1"/>
</dbReference>
<evidence type="ECO:0000313" key="8">
    <source>
        <dbReference type="Proteomes" id="UP001139451"/>
    </source>
</evidence>
<feature type="transmembrane region" description="Helical" evidence="5">
    <location>
        <begin position="223"/>
        <end position="241"/>
    </location>
</feature>
<protein>
    <submittedName>
        <fullName evidence="7">MFS transporter</fullName>
    </submittedName>
</protein>
<evidence type="ECO:0000256" key="1">
    <source>
        <dbReference type="ARBA" id="ARBA00004141"/>
    </source>
</evidence>
<dbReference type="InterPro" id="IPR020846">
    <property type="entry name" value="MFS_dom"/>
</dbReference>